<evidence type="ECO:0000313" key="2">
    <source>
        <dbReference type="EMBL" id="NEZ58017.1"/>
    </source>
</evidence>
<gene>
    <name evidence="2" type="ORF">DXZ20_20690</name>
</gene>
<dbReference type="Proteomes" id="UP000481033">
    <property type="component" value="Unassembled WGS sequence"/>
</dbReference>
<dbReference type="PROSITE" id="PS51186">
    <property type="entry name" value="GNAT"/>
    <property type="match status" value="1"/>
</dbReference>
<dbReference type="CDD" id="cd04301">
    <property type="entry name" value="NAT_SF"/>
    <property type="match status" value="1"/>
</dbReference>
<dbReference type="Pfam" id="PF00583">
    <property type="entry name" value="Acetyltransf_1"/>
    <property type="match status" value="1"/>
</dbReference>
<dbReference type="AlphaFoldDB" id="A0A6M0RP25"/>
<accession>A0A6M0RP25</accession>
<name>A0A6M0RP25_9CYAN</name>
<dbReference type="InterPro" id="IPR016181">
    <property type="entry name" value="Acyl_CoA_acyltransferase"/>
</dbReference>
<comment type="caution">
    <text evidence="2">The sequence shown here is derived from an EMBL/GenBank/DDBJ whole genome shotgun (WGS) entry which is preliminary data.</text>
</comment>
<dbReference type="EMBL" id="QXHD01000004">
    <property type="protein sequence ID" value="NEZ58017.1"/>
    <property type="molecule type" value="Genomic_DNA"/>
</dbReference>
<organism evidence="2 3">
    <name type="scientific">Adonisia turfae CCMR0081</name>
    <dbReference type="NCBI Taxonomy" id="2292702"/>
    <lineage>
        <taxon>Bacteria</taxon>
        <taxon>Bacillati</taxon>
        <taxon>Cyanobacteriota</taxon>
        <taxon>Adonisia</taxon>
        <taxon>Adonisia turfae</taxon>
    </lineage>
</organism>
<proteinExistence type="predicted"/>
<evidence type="ECO:0000313" key="3">
    <source>
        <dbReference type="Proteomes" id="UP000481033"/>
    </source>
</evidence>
<dbReference type="InterPro" id="IPR000182">
    <property type="entry name" value="GNAT_dom"/>
</dbReference>
<feature type="domain" description="N-acetyltransferase" evidence="1">
    <location>
        <begin position="1"/>
        <end position="144"/>
    </location>
</feature>
<dbReference type="GO" id="GO:0016747">
    <property type="term" value="F:acyltransferase activity, transferring groups other than amino-acyl groups"/>
    <property type="evidence" value="ECO:0007669"/>
    <property type="project" value="InterPro"/>
</dbReference>
<protein>
    <submittedName>
        <fullName evidence="2">GNAT family N-acetyltransferase</fullName>
    </submittedName>
</protein>
<keyword evidence="3" id="KW-1185">Reference proteome</keyword>
<dbReference type="SUPFAM" id="SSF55729">
    <property type="entry name" value="Acyl-CoA N-acyltransferases (Nat)"/>
    <property type="match status" value="1"/>
</dbReference>
<sequence length="144" mass="16477">MNLQPIEDFHLEKCAALFAAVFNSPPWNETWSQEIALGRLQDCYSMPGSYGIVAIKKDRILGFAIGHTETWYEGKHFFLKEMCIQSTQQRSGIGTKIIDMLYQQLINQGVSIIYLLTMRDSPAAAFYEKCGFSHHSKMIMMTKK</sequence>
<keyword evidence="2" id="KW-0808">Transferase</keyword>
<reference evidence="2 3" key="1">
    <citation type="journal article" date="2020" name="Microb. Ecol.">
        <title>Ecogenomics of the Marine Benthic Filamentous Cyanobacterium Adonisia.</title>
        <authorList>
            <person name="Walter J.M."/>
            <person name="Coutinho F.H."/>
            <person name="Leomil L."/>
            <person name="Hargreaves P.I."/>
            <person name="Campeao M.E."/>
            <person name="Vieira V.V."/>
            <person name="Silva B.S."/>
            <person name="Fistarol G.O."/>
            <person name="Salomon P.S."/>
            <person name="Sawabe T."/>
            <person name="Mino S."/>
            <person name="Hosokawa M."/>
            <person name="Miyashita H."/>
            <person name="Maruyama F."/>
            <person name="van Verk M.C."/>
            <person name="Dutilh B.E."/>
            <person name="Thompson C.C."/>
            <person name="Thompson F.L."/>
        </authorList>
    </citation>
    <scope>NUCLEOTIDE SEQUENCE [LARGE SCALE GENOMIC DNA]</scope>
    <source>
        <strain evidence="2 3">CCMR0081</strain>
    </source>
</reference>
<dbReference type="Gene3D" id="3.40.630.30">
    <property type="match status" value="1"/>
</dbReference>
<evidence type="ECO:0000259" key="1">
    <source>
        <dbReference type="PROSITE" id="PS51186"/>
    </source>
</evidence>
<dbReference type="RefSeq" id="WP_163700251.1">
    <property type="nucleotide sequence ID" value="NZ_QXHD01000004.1"/>
</dbReference>